<dbReference type="PROSITE" id="PS50102">
    <property type="entry name" value="RRM"/>
    <property type="match status" value="3"/>
</dbReference>
<dbReference type="AlphaFoldDB" id="W8AGB4"/>
<reference evidence="5" key="2">
    <citation type="journal article" date="2014" name="BMC Genomics">
        <title>A genomic perspective to assessing quality of mass-reared SIT flies used in Mediterranean fruit fly (Ceratitis capitata) eradication in California.</title>
        <authorList>
            <person name="Calla B."/>
            <person name="Hall B."/>
            <person name="Hou S."/>
            <person name="Geib S.M."/>
        </authorList>
    </citation>
    <scope>NUCLEOTIDE SEQUENCE</scope>
</reference>
<organism evidence="5">
    <name type="scientific">Ceratitis capitata</name>
    <name type="common">Mediterranean fruit fly</name>
    <name type="synonym">Tephritis capitata</name>
    <dbReference type="NCBI Taxonomy" id="7213"/>
    <lineage>
        <taxon>Eukaryota</taxon>
        <taxon>Metazoa</taxon>
        <taxon>Ecdysozoa</taxon>
        <taxon>Arthropoda</taxon>
        <taxon>Hexapoda</taxon>
        <taxon>Insecta</taxon>
        <taxon>Pterygota</taxon>
        <taxon>Neoptera</taxon>
        <taxon>Endopterygota</taxon>
        <taxon>Diptera</taxon>
        <taxon>Brachycera</taxon>
        <taxon>Muscomorpha</taxon>
        <taxon>Tephritoidea</taxon>
        <taxon>Tephritidae</taxon>
        <taxon>Ceratitis</taxon>
        <taxon>Ceratitis</taxon>
    </lineage>
</organism>
<dbReference type="InterPro" id="IPR035979">
    <property type="entry name" value="RBD_domain_sf"/>
</dbReference>
<dbReference type="FunFam" id="3.30.70.330:FF:000087">
    <property type="entry name" value="Nucleolysin TIAR isoform 1"/>
    <property type="match status" value="1"/>
</dbReference>
<evidence type="ECO:0000256" key="3">
    <source>
        <dbReference type="SAM" id="MobiDB-lite"/>
    </source>
</evidence>
<dbReference type="Pfam" id="PF00076">
    <property type="entry name" value="RRM_1"/>
    <property type="match status" value="3"/>
</dbReference>
<feature type="domain" description="RRM" evidence="4">
    <location>
        <begin position="10"/>
        <end position="85"/>
    </location>
</feature>
<dbReference type="PANTHER" id="PTHR10352">
    <property type="entry name" value="EUKARYOTIC TRANSLATION INITIATION FACTOR 3 SUBUNIT G"/>
    <property type="match status" value="1"/>
</dbReference>
<dbReference type="CDD" id="cd12353">
    <property type="entry name" value="RRM2_TIA1_like"/>
    <property type="match status" value="1"/>
</dbReference>
<accession>W8AGB4</accession>
<dbReference type="OrthoDB" id="439808at2759"/>
<gene>
    <name evidence="5" type="primary">TIAR</name>
</gene>
<dbReference type="FunFam" id="3.30.70.330:FF:000419">
    <property type="entry name" value="CLUMA_CG006354, isoform A"/>
    <property type="match status" value="1"/>
</dbReference>
<evidence type="ECO:0000259" key="4">
    <source>
        <dbReference type="PROSITE" id="PS50102"/>
    </source>
</evidence>
<protein>
    <submittedName>
        <fullName evidence="5">Nucleolysin TIAR</fullName>
    </submittedName>
</protein>
<dbReference type="EMBL" id="GAMC01019180">
    <property type="protein sequence ID" value="JAB87375.1"/>
    <property type="molecule type" value="mRNA"/>
</dbReference>
<proteinExistence type="evidence at transcript level"/>
<reference evidence="5" key="1">
    <citation type="submission" date="2013-07" db="EMBL/GenBank/DDBJ databases">
        <authorList>
            <person name="Geib S."/>
        </authorList>
    </citation>
    <scope>NUCLEOTIDE SEQUENCE</scope>
</reference>
<dbReference type="SMART" id="SM00360">
    <property type="entry name" value="RRM"/>
    <property type="match status" value="3"/>
</dbReference>
<sequence length="457" mass="49148">MYMMDESQPKTLYVGNLDGSVSEELLIALFSQMGPVKNCKIIREPGNDPYAFIEYSTYQAATTALTAMNKRLFLDKEIKVNWATSPGNQPKTDISSHHHIFVGDLSPEIETETLREAFAPFGEISNCRIVRDPQTMKSKGYAFVSFVKKAEAENAIQAMNGQWIGSRSIRTNWSTRKLPPPRESTKSGSGMGMKGNIRHTFEEVYNQSSPTNTTVYCGGFPPNVISDEVMHKHFIQFGPIQDVRVFKDKGYAFIKFVTKESAARAIEHTHNSEVHGNQVKCFWGKENGGDNSMNNVVAASAGVAAAAAAAAAAAGTIMSPGLPTTPQQAAAAAVVANAAAAGAGLPAQMMTQQQLAAQYPYAAAYQQMGYWYPPTGYPAAQMQTQYMQQGYYPYAYASAQQAGAAGYRMVQPNVTWGVPGAVVPGVTAAAATAAAAANGSLGPQMMYSAAMPQYQGQ</sequence>
<feature type="domain" description="RRM" evidence="4">
    <location>
        <begin position="98"/>
        <end position="176"/>
    </location>
</feature>
<dbReference type="CTD" id="42848"/>
<dbReference type="EMBL" id="GAMC01019183">
    <property type="protein sequence ID" value="JAB87372.1"/>
    <property type="molecule type" value="mRNA"/>
</dbReference>
<dbReference type="CDD" id="cd12352">
    <property type="entry name" value="RRM1_TIA1_like"/>
    <property type="match status" value="1"/>
</dbReference>
<dbReference type="GeneID" id="101448525"/>
<dbReference type="InterPro" id="IPR000504">
    <property type="entry name" value="RRM_dom"/>
</dbReference>
<feature type="domain" description="RRM" evidence="4">
    <location>
        <begin position="213"/>
        <end position="286"/>
    </location>
</feature>
<name>W8AGB4_CERCA</name>
<dbReference type="InterPro" id="IPR012677">
    <property type="entry name" value="Nucleotide-bd_a/b_plait_sf"/>
</dbReference>
<dbReference type="FunFam" id="3.30.70.330:FF:000317">
    <property type="entry name" value="Rox8, isoform B"/>
    <property type="match status" value="1"/>
</dbReference>
<keyword evidence="1 2" id="KW-0694">RNA-binding</keyword>
<dbReference type="GO" id="GO:0003723">
    <property type="term" value="F:RNA binding"/>
    <property type="evidence" value="ECO:0007669"/>
    <property type="project" value="UniProtKB-UniRule"/>
</dbReference>
<dbReference type="Gene3D" id="3.30.70.330">
    <property type="match status" value="3"/>
</dbReference>
<dbReference type="SMART" id="SM00361">
    <property type="entry name" value="RRM_1"/>
    <property type="match status" value="3"/>
</dbReference>
<evidence type="ECO:0000313" key="5">
    <source>
        <dbReference type="EMBL" id="JAB87375.1"/>
    </source>
</evidence>
<feature type="region of interest" description="Disordered" evidence="3">
    <location>
        <begin position="173"/>
        <end position="193"/>
    </location>
</feature>
<evidence type="ECO:0000256" key="1">
    <source>
        <dbReference type="ARBA" id="ARBA00022884"/>
    </source>
</evidence>
<dbReference type="SUPFAM" id="SSF54928">
    <property type="entry name" value="RNA-binding domain, RBD"/>
    <property type="match status" value="3"/>
</dbReference>
<evidence type="ECO:0000256" key="2">
    <source>
        <dbReference type="PROSITE-ProRule" id="PRU00176"/>
    </source>
</evidence>
<dbReference type="InterPro" id="IPR003954">
    <property type="entry name" value="RRM_euk-type"/>
</dbReference>